<dbReference type="Pfam" id="PF14715">
    <property type="entry name" value="FixP_N"/>
    <property type="match status" value="1"/>
</dbReference>
<dbReference type="GO" id="GO:0020037">
    <property type="term" value="F:heme binding"/>
    <property type="evidence" value="ECO:0007669"/>
    <property type="project" value="InterPro"/>
</dbReference>
<comment type="cofactor">
    <cofactor evidence="19 21">
        <name>heme c</name>
        <dbReference type="ChEBI" id="CHEBI:61717"/>
    </cofactor>
    <text evidence="19 21">Binds 2 heme C groups per subunit.</text>
</comment>
<keyword evidence="25" id="KW-1185">Reference proteome</keyword>
<evidence type="ECO:0000256" key="5">
    <source>
        <dbReference type="ARBA" id="ARBA00022475"/>
    </source>
</evidence>
<comment type="similarity">
    <text evidence="3 19">Belongs to the CcoP / FixP family.</text>
</comment>
<dbReference type="PROSITE" id="PS51007">
    <property type="entry name" value="CYTC"/>
    <property type="match status" value="2"/>
</dbReference>
<dbReference type="InterPro" id="IPR004678">
    <property type="entry name" value="Cyt_c_oxidase_cbb3_su3"/>
</dbReference>
<dbReference type="GO" id="GO:0009055">
    <property type="term" value="F:electron transfer activity"/>
    <property type="evidence" value="ECO:0007669"/>
    <property type="project" value="InterPro"/>
</dbReference>
<dbReference type="GO" id="GO:0005506">
    <property type="term" value="F:iron ion binding"/>
    <property type="evidence" value="ECO:0007669"/>
    <property type="project" value="InterPro"/>
</dbReference>
<dbReference type="Gene3D" id="6.10.280.130">
    <property type="match status" value="1"/>
</dbReference>
<accession>A0A1M5PNG2</accession>
<dbReference type="AlphaFoldDB" id="A0A1M5PNG2"/>
<dbReference type="Gene3D" id="1.10.760.10">
    <property type="entry name" value="Cytochrome c-like domain"/>
    <property type="match status" value="2"/>
</dbReference>
<comment type="pathway">
    <text evidence="2 19">Energy metabolism; oxidative phosphorylation.</text>
</comment>
<evidence type="ECO:0000256" key="6">
    <source>
        <dbReference type="ARBA" id="ARBA00022519"/>
    </source>
</evidence>
<keyword evidence="6 19" id="KW-0997">Cell inner membrane</keyword>
<feature type="binding site" description="axial binding residue" evidence="20">
    <location>
        <position position="227"/>
    </location>
    <ligand>
        <name>heme c</name>
        <dbReference type="ChEBI" id="CHEBI:61717"/>
        <label>2</label>
    </ligand>
    <ligandPart>
        <name>Fe</name>
        <dbReference type="ChEBI" id="CHEBI:18248"/>
    </ligandPart>
</feature>
<dbReference type="InterPro" id="IPR009056">
    <property type="entry name" value="Cyt_c-like_dom"/>
</dbReference>
<evidence type="ECO:0000256" key="3">
    <source>
        <dbReference type="ARBA" id="ARBA00006113"/>
    </source>
</evidence>
<keyword evidence="5 19" id="KW-1003">Cell membrane</keyword>
<feature type="binding site" description="covalent" evidence="21">
    <location>
        <position position="140"/>
    </location>
    <ligand>
        <name>heme c</name>
        <dbReference type="ChEBI" id="CHEBI:61717"/>
        <label>1</label>
    </ligand>
</feature>
<evidence type="ECO:0000256" key="19">
    <source>
        <dbReference type="PIRNR" id="PIRNR000006"/>
    </source>
</evidence>
<dbReference type="GO" id="GO:1902600">
    <property type="term" value="P:proton transmembrane transport"/>
    <property type="evidence" value="ECO:0007669"/>
    <property type="project" value="UniProtKB-KW"/>
</dbReference>
<keyword evidence="13 19" id="KW-0249">Electron transport</keyword>
<dbReference type="InterPro" id="IPR038414">
    <property type="entry name" value="CcoP_N_sf"/>
</dbReference>
<keyword evidence="18 19" id="KW-0472">Membrane</keyword>
<name>A0A1M5PNG2_9GAMM</name>
<dbReference type="Proteomes" id="UP000199758">
    <property type="component" value="Unassembled WGS sequence"/>
</dbReference>
<evidence type="ECO:0000256" key="20">
    <source>
        <dbReference type="PIRSR" id="PIRSR000006-1"/>
    </source>
</evidence>
<gene>
    <name evidence="24" type="ORF">SAMN04488068_2213</name>
</gene>
<comment type="function">
    <text evidence="19">C-type cytochrome. Part of the cbb3-type cytochrome c oxidase complex.</text>
</comment>
<dbReference type="UniPathway" id="UPA00705"/>
<evidence type="ECO:0000256" key="17">
    <source>
        <dbReference type="ARBA" id="ARBA00023065"/>
    </source>
</evidence>
<evidence type="ECO:0000256" key="12">
    <source>
        <dbReference type="ARBA" id="ARBA00022781"/>
    </source>
</evidence>
<feature type="transmembrane region" description="Helical" evidence="22">
    <location>
        <begin position="56"/>
        <end position="75"/>
    </location>
</feature>
<keyword evidence="11" id="KW-0677">Repeat</keyword>
<keyword evidence="12 19" id="KW-0375">Hydrogen ion transport</keyword>
<keyword evidence="7 19" id="KW-0349">Heme</keyword>
<dbReference type="SUPFAM" id="SSF46626">
    <property type="entry name" value="Cytochrome c"/>
    <property type="match status" value="2"/>
</dbReference>
<reference evidence="24 25" key="1">
    <citation type="submission" date="2016-11" db="EMBL/GenBank/DDBJ databases">
        <authorList>
            <person name="Jaros S."/>
            <person name="Januszkiewicz K."/>
            <person name="Wedrychowicz H."/>
        </authorList>
    </citation>
    <scope>NUCLEOTIDE SEQUENCE [LARGE SCALE GENOMIC DNA]</scope>
    <source>
        <strain evidence="24 25">CGMCC 1.7049</strain>
    </source>
</reference>
<feature type="binding site" description="axial binding residue" evidence="20">
    <location>
        <position position="141"/>
    </location>
    <ligand>
        <name>heme c</name>
        <dbReference type="ChEBI" id="CHEBI:61717"/>
        <label>1</label>
    </ligand>
    <ligandPart>
        <name>Fe</name>
        <dbReference type="ChEBI" id="CHEBI:18248"/>
    </ligandPart>
</feature>
<dbReference type="PANTHER" id="PTHR33751">
    <property type="entry name" value="CBB3-TYPE CYTOCHROME C OXIDASE SUBUNIT FIXP"/>
    <property type="match status" value="1"/>
</dbReference>
<dbReference type="Pfam" id="PF13442">
    <property type="entry name" value="Cytochrome_CBB3"/>
    <property type="match status" value="2"/>
</dbReference>
<comment type="subunit">
    <text evidence="19">Component of the cbb3-type cytochrome c oxidase.</text>
</comment>
<feature type="domain" description="Cytochrome c" evidence="23">
    <location>
        <begin position="210"/>
        <end position="291"/>
    </location>
</feature>
<keyword evidence="9 22" id="KW-0812">Transmembrane</keyword>
<protein>
    <recommendedName>
        <fullName evidence="19">Cbb3-type cytochrome c oxidase subunit</fullName>
    </recommendedName>
</protein>
<dbReference type="OrthoDB" id="9811281at2"/>
<keyword evidence="4 19" id="KW-0813">Transport</keyword>
<evidence type="ECO:0000256" key="13">
    <source>
        <dbReference type="ARBA" id="ARBA00022982"/>
    </source>
</evidence>
<dbReference type="GO" id="GO:0006119">
    <property type="term" value="P:oxidative phosphorylation"/>
    <property type="evidence" value="ECO:0007669"/>
    <property type="project" value="UniProtKB-UniPathway"/>
</dbReference>
<evidence type="ECO:0000313" key="24">
    <source>
        <dbReference type="EMBL" id="SHH03287.1"/>
    </source>
</evidence>
<evidence type="ECO:0000256" key="15">
    <source>
        <dbReference type="ARBA" id="ARBA00023002"/>
    </source>
</evidence>
<dbReference type="InterPro" id="IPR050597">
    <property type="entry name" value="Cytochrome_c_Oxidase_Subunit"/>
</dbReference>
<keyword evidence="14 22" id="KW-1133">Transmembrane helix</keyword>
<dbReference type="STRING" id="490188.SAMN04488068_2213"/>
<evidence type="ECO:0000256" key="7">
    <source>
        <dbReference type="ARBA" id="ARBA00022617"/>
    </source>
</evidence>
<evidence type="ECO:0000259" key="23">
    <source>
        <dbReference type="PROSITE" id="PS51007"/>
    </source>
</evidence>
<feature type="binding site" description="covalent" evidence="21">
    <location>
        <position position="137"/>
    </location>
    <ligand>
        <name>heme c</name>
        <dbReference type="ChEBI" id="CHEBI:61717"/>
        <label>1</label>
    </ligand>
</feature>
<keyword evidence="8 19" id="KW-0679">Respiratory chain</keyword>
<evidence type="ECO:0000256" key="11">
    <source>
        <dbReference type="ARBA" id="ARBA00022737"/>
    </source>
</evidence>
<evidence type="ECO:0000256" key="21">
    <source>
        <dbReference type="PIRSR" id="PIRSR000006-2"/>
    </source>
</evidence>
<keyword evidence="15 19" id="KW-0560">Oxidoreductase</keyword>
<evidence type="ECO:0000256" key="4">
    <source>
        <dbReference type="ARBA" id="ARBA00022448"/>
    </source>
</evidence>
<proteinExistence type="inferred from homology"/>
<dbReference type="PRINTS" id="PR00605">
    <property type="entry name" value="CYTCHROMECIC"/>
</dbReference>
<evidence type="ECO:0000256" key="22">
    <source>
        <dbReference type="SAM" id="Phobius"/>
    </source>
</evidence>
<dbReference type="NCBIfam" id="TIGR00782">
    <property type="entry name" value="ccoP"/>
    <property type="match status" value="1"/>
</dbReference>
<evidence type="ECO:0000256" key="8">
    <source>
        <dbReference type="ARBA" id="ARBA00022660"/>
    </source>
</evidence>
<feature type="binding site" description="covalent" evidence="21">
    <location>
        <position position="226"/>
    </location>
    <ligand>
        <name>heme c</name>
        <dbReference type="ChEBI" id="CHEBI:61717"/>
        <label>2</label>
    </ligand>
</feature>
<dbReference type="GO" id="GO:0016491">
    <property type="term" value="F:oxidoreductase activity"/>
    <property type="evidence" value="ECO:0007669"/>
    <property type="project" value="UniProtKB-KW"/>
</dbReference>
<evidence type="ECO:0000256" key="1">
    <source>
        <dbReference type="ARBA" id="ARBA00004533"/>
    </source>
</evidence>
<dbReference type="GO" id="GO:0005886">
    <property type="term" value="C:plasma membrane"/>
    <property type="evidence" value="ECO:0007669"/>
    <property type="project" value="UniProtKB-SubCell"/>
</dbReference>
<dbReference type="InterPro" id="IPR008168">
    <property type="entry name" value="Cyt_C_IC"/>
</dbReference>
<comment type="subcellular location">
    <subcellularLocation>
        <location evidence="1 19">Cell inner membrane</location>
    </subcellularLocation>
</comment>
<keyword evidence="17 19" id="KW-0406">Ion transport</keyword>
<dbReference type="EMBL" id="FQWZ01000005">
    <property type="protein sequence ID" value="SHH03287.1"/>
    <property type="molecule type" value="Genomic_DNA"/>
</dbReference>
<dbReference type="PANTHER" id="PTHR33751:SF1">
    <property type="entry name" value="CBB3-TYPE CYTOCHROME C OXIDASE SUBUNIT FIXP"/>
    <property type="match status" value="1"/>
</dbReference>
<dbReference type="InterPro" id="IPR032858">
    <property type="entry name" value="CcoP_N"/>
</dbReference>
<sequence>MTPFWSIVVIVLVVANIIGCLWLLIWTAKRTPGESADTGHVWDDDLREYNNPLPRWWLNLFVITIIFGAIYLALYPGLGNLPGRLGWSSAAQHDQRAAVTQAQRQALYQPYDQREIADLRHDAAAVELGGKLFQSNCAGCHGVDARGAKGFPNLADGDWLYGGDAERIYASITQGRGGQMPTFFGTLDEEQLKSLVAYVRDWHTKRTDGTEYQVGARKFAGTCAACHGADGNGNPLLGAPRLNDDIWLYGGNDAAIRETILYGRKGQMPSFEATLSDTQRRLLTSYVLSLNAPAVASAGQP</sequence>
<evidence type="ECO:0000256" key="16">
    <source>
        <dbReference type="ARBA" id="ARBA00023004"/>
    </source>
</evidence>
<dbReference type="PIRSF" id="PIRSF000006">
    <property type="entry name" value="Cbb3-Cox_fixP"/>
    <property type="match status" value="1"/>
</dbReference>
<keyword evidence="16 19" id="KW-0408">Iron</keyword>
<feature type="binding site" description="axial binding residue" evidence="20">
    <location>
        <position position="180"/>
    </location>
    <ligand>
        <name>heme c</name>
        <dbReference type="ChEBI" id="CHEBI:61717"/>
        <label>2</label>
    </ligand>
    <ligandPart>
        <name>Fe</name>
        <dbReference type="ChEBI" id="CHEBI:18248"/>
    </ligandPart>
</feature>
<dbReference type="RefSeq" id="WP_072897557.1">
    <property type="nucleotide sequence ID" value="NZ_FQWZ01000005.1"/>
</dbReference>
<feature type="binding site" description="covalent" evidence="21">
    <location>
        <position position="223"/>
    </location>
    <ligand>
        <name>heme c</name>
        <dbReference type="ChEBI" id="CHEBI:61717"/>
        <label>2</label>
    </ligand>
</feature>
<feature type="transmembrane region" description="Helical" evidence="22">
    <location>
        <begin position="7"/>
        <end position="28"/>
    </location>
</feature>
<dbReference type="InterPro" id="IPR036909">
    <property type="entry name" value="Cyt_c-like_dom_sf"/>
</dbReference>
<evidence type="ECO:0000256" key="9">
    <source>
        <dbReference type="ARBA" id="ARBA00022692"/>
    </source>
</evidence>
<evidence type="ECO:0000256" key="10">
    <source>
        <dbReference type="ARBA" id="ARBA00022723"/>
    </source>
</evidence>
<evidence type="ECO:0000256" key="2">
    <source>
        <dbReference type="ARBA" id="ARBA00004673"/>
    </source>
</evidence>
<keyword evidence="10 19" id="KW-0479">Metal-binding</keyword>
<evidence type="ECO:0000256" key="18">
    <source>
        <dbReference type="ARBA" id="ARBA00023136"/>
    </source>
</evidence>
<feature type="domain" description="Cytochrome c" evidence="23">
    <location>
        <begin position="124"/>
        <end position="203"/>
    </location>
</feature>
<evidence type="ECO:0000313" key="25">
    <source>
        <dbReference type="Proteomes" id="UP000199758"/>
    </source>
</evidence>
<organism evidence="24 25">
    <name type="scientific">Hydrocarboniphaga daqingensis</name>
    <dbReference type="NCBI Taxonomy" id="490188"/>
    <lineage>
        <taxon>Bacteria</taxon>
        <taxon>Pseudomonadati</taxon>
        <taxon>Pseudomonadota</taxon>
        <taxon>Gammaproteobacteria</taxon>
        <taxon>Nevskiales</taxon>
        <taxon>Nevskiaceae</taxon>
        <taxon>Hydrocarboniphaga</taxon>
    </lineage>
</organism>
<feature type="binding site" description="axial binding residue" evidence="20">
    <location>
        <position position="268"/>
    </location>
    <ligand>
        <name>heme c</name>
        <dbReference type="ChEBI" id="CHEBI:61717"/>
        <label>1</label>
    </ligand>
    <ligandPart>
        <name>Fe</name>
        <dbReference type="ChEBI" id="CHEBI:18248"/>
    </ligandPart>
</feature>
<evidence type="ECO:0000256" key="14">
    <source>
        <dbReference type="ARBA" id="ARBA00022989"/>
    </source>
</evidence>